<sequence length="56" mass="6262">MNMLDKTTYKIKLEASLGGGSICKSSSKYYNMGDIKLKEEAIKADKEKISGVFFNH</sequence>
<dbReference type="InterPro" id="IPR023393">
    <property type="entry name" value="START-like_dom_sf"/>
</dbReference>
<name>A0A7J8ZHB3_9ROSI</name>
<evidence type="ECO:0000313" key="2">
    <source>
        <dbReference type="Proteomes" id="UP000593574"/>
    </source>
</evidence>
<dbReference type="EMBL" id="JABEZV010000005">
    <property type="protein sequence ID" value="MBA0710649.1"/>
    <property type="molecule type" value="Genomic_DNA"/>
</dbReference>
<proteinExistence type="predicted"/>
<comment type="caution">
    <text evidence="1">The sequence shown here is derived from an EMBL/GenBank/DDBJ whole genome shotgun (WGS) entry which is preliminary data.</text>
</comment>
<accession>A0A7J8ZHB3</accession>
<gene>
    <name evidence="1" type="ORF">Golax_009922</name>
</gene>
<organism evidence="1 2">
    <name type="scientific">Gossypium laxum</name>
    <dbReference type="NCBI Taxonomy" id="34288"/>
    <lineage>
        <taxon>Eukaryota</taxon>
        <taxon>Viridiplantae</taxon>
        <taxon>Streptophyta</taxon>
        <taxon>Embryophyta</taxon>
        <taxon>Tracheophyta</taxon>
        <taxon>Spermatophyta</taxon>
        <taxon>Magnoliopsida</taxon>
        <taxon>eudicotyledons</taxon>
        <taxon>Gunneridae</taxon>
        <taxon>Pentapetalae</taxon>
        <taxon>rosids</taxon>
        <taxon>malvids</taxon>
        <taxon>Malvales</taxon>
        <taxon>Malvaceae</taxon>
        <taxon>Malvoideae</taxon>
        <taxon>Gossypium</taxon>
    </lineage>
</organism>
<evidence type="ECO:0000313" key="1">
    <source>
        <dbReference type="EMBL" id="MBA0710649.1"/>
    </source>
</evidence>
<reference evidence="1 2" key="1">
    <citation type="journal article" date="2019" name="Genome Biol. Evol.">
        <title>Insights into the evolution of the New World diploid cottons (Gossypium, subgenus Houzingenia) based on genome sequencing.</title>
        <authorList>
            <person name="Grover C.E."/>
            <person name="Arick M.A. 2nd"/>
            <person name="Thrash A."/>
            <person name="Conover J.L."/>
            <person name="Sanders W.S."/>
            <person name="Peterson D.G."/>
            <person name="Frelichowski J.E."/>
            <person name="Scheffler J.A."/>
            <person name="Scheffler B.E."/>
            <person name="Wendel J.F."/>
        </authorList>
    </citation>
    <scope>NUCLEOTIDE SEQUENCE [LARGE SCALE GENOMIC DNA]</scope>
    <source>
        <strain evidence="1">4</strain>
        <tissue evidence="1">Leaf</tissue>
    </source>
</reference>
<dbReference type="Proteomes" id="UP000593574">
    <property type="component" value="Unassembled WGS sequence"/>
</dbReference>
<dbReference type="Gene3D" id="3.30.530.20">
    <property type="match status" value="1"/>
</dbReference>
<dbReference type="AlphaFoldDB" id="A0A7J8ZHB3"/>
<protein>
    <submittedName>
        <fullName evidence="1">Uncharacterized protein</fullName>
    </submittedName>
</protein>
<keyword evidence="2" id="KW-1185">Reference proteome</keyword>